<dbReference type="AlphaFoldDB" id="A0A4U9VBQ6"/>
<proteinExistence type="predicted"/>
<organism evidence="1">
    <name type="scientific">Serratia fonticola</name>
    <dbReference type="NCBI Taxonomy" id="47917"/>
    <lineage>
        <taxon>Bacteria</taxon>
        <taxon>Pseudomonadati</taxon>
        <taxon>Pseudomonadota</taxon>
        <taxon>Gammaproteobacteria</taxon>
        <taxon>Enterobacterales</taxon>
        <taxon>Yersiniaceae</taxon>
        <taxon>Serratia</taxon>
    </lineage>
</organism>
<evidence type="ECO:0000313" key="1">
    <source>
        <dbReference type="EMBL" id="VTR42639.1"/>
    </source>
</evidence>
<name>A0A4U9VBQ6_SERFO</name>
<sequence>MNIQIKVDNNLFDNLSEKAREALLDELQNSRP</sequence>
<protein>
    <submittedName>
        <fullName evidence="1">Uncharacterized protein</fullName>
    </submittedName>
</protein>
<dbReference type="EMBL" id="CABEEZ010000106">
    <property type="protein sequence ID" value="VTR42639.1"/>
    <property type="molecule type" value="Genomic_DNA"/>
</dbReference>
<accession>A0A4U9VBQ6</accession>
<reference evidence="1" key="1">
    <citation type="submission" date="2019-05" db="EMBL/GenBank/DDBJ databases">
        <authorList>
            <consortium name="Pathogen Informatics"/>
        </authorList>
    </citation>
    <scope>NUCLEOTIDE SEQUENCE [LARGE SCALE GENOMIC DNA]</scope>
    <source>
        <strain evidence="1">NCTC12965</strain>
    </source>
</reference>
<gene>
    <name evidence="1" type="ORF">NCTC12965_04844</name>
</gene>